<name>A0A6J5N8X7_9CAUD</name>
<organism evidence="1">
    <name type="scientific">uncultured Caudovirales phage</name>
    <dbReference type="NCBI Taxonomy" id="2100421"/>
    <lineage>
        <taxon>Viruses</taxon>
        <taxon>Duplodnaviria</taxon>
        <taxon>Heunggongvirae</taxon>
        <taxon>Uroviricota</taxon>
        <taxon>Caudoviricetes</taxon>
        <taxon>Peduoviridae</taxon>
        <taxon>Maltschvirus</taxon>
        <taxon>Maltschvirus maltsch</taxon>
    </lineage>
</organism>
<dbReference type="EMBL" id="LR796596">
    <property type="protein sequence ID" value="CAB4153583.1"/>
    <property type="molecule type" value="Genomic_DNA"/>
</dbReference>
<gene>
    <name evidence="1" type="ORF">UFOVP635_10</name>
</gene>
<proteinExistence type="predicted"/>
<protein>
    <submittedName>
        <fullName evidence="1">Uncharacterized protein</fullName>
    </submittedName>
</protein>
<evidence type="ECO:0000313" key="1">
    <source>
        <dbReference type="EMBL" id="CAB4153583.1"/>
    </source>
</evidence>
<sequence>MATVNQYPRARHRYNSNKSRVIRSGIEWALTYEEWLQWWADRGVDKNVPTGHVNKDSLCMQIIDKNRPFALDNVELASFGEGRIGLATKARGRPRIHLRKNKDEEIHKKFMPWHRARAQANYRNEEWNISFEEWCMLWPEELWRQRGRASQEYALSRIDPKQPWNTSNAVVAPRREHLQRIRKQQMEKKNG</sequence>
<reference evidence="1" key="1">
    <citation type="submission" date="2020-04" db="EMBL/GenBank/DDBJ databases">
        <authorList>
            <person name="Chiriac C."/>
            <person name="Salcher M."/>
            <person name="Ghai R."/>
            <person name="Kavagutti S V."/>
        </authorList>
    </citation>
    <scope>NUCLEOTIDE SEQUENCE</scope>
</reference>
<accession>A0A6J5N8X7</accession>